<dbReference type="PROSITE" id="PS51257">
    <property type="entry name" value="PROKAR_LIPOPROTEIN"/>
    <property type="match status" value="1"/>
</dbReference>
<dbReference type="Proteomes" id="UP000003560">
    <property type="component" value="Unassembled WGS sequence"/>
</dbReference>
<evidence type="ECO:0000313" key="3">
    <source>
        <dbReference type="Proteomes" id="UP000003560"/>
    </source>
</evidence>
<sequence>MKKSKNCALVIVSLLACCFGVPSVAAAAESDNLYAPYNSFEEVYNAYFEAVEKGDTELQEELLKIADESLETEMNEEPQIAPFVNPDEQYWISLFPSFFNYGHFAVNGLGKDNLALGPKKNPWPMGDTANAWNSTYTKFRKDSRWKNTDSMKEQFYCHARLSIFAGKEWNLEPDKPSINPLTCN</sequence>
<keyword evidence="3" id="KW-1185">Reference proteome</keyword>
<organism evidence="2 3">
    <name type="scientific">Collinsella stercoris DSM 13279</name>
    <dbReference type="NCBI Taxonomy" id="445975"/>
    <lineage>
        <taxon>Bacteria</taxon>
        <taxon>Bacillati</taxon>
        <taxon>Actinomycetota</taxon>
        <taxon>Coriobacteriia</taxon>
        <taxon>Coriobacteriales</taxon>
        <taxon>Coriobacteriaceae</taxon>
        <taxon>Collinsella</taxon>
    </lineage>
</organism>
<proteinExistence type="predicted"/>
<dbReference type="GeneID" id="98001654"/>
<reference evidence="2 3" key="1">
    <citation type="submission" date="2008-10" db="EMBL/GenBank/DDBJ databases">
        <title>Draft genome sequence of Collinsella stercoris (DSM 13279).</title>
        <authorList>
            <person name="Sudarsanam P."/>
            <person name="Ley R."/>
            <person name="Guruge J."/>
            <person name="Turnbaugh P.J."/>
            <person name="Mahowald M."/>
            <person name="Liep D."/>
            <person name="Gordon J."/>
        </authorList>
    </citation>
    <scope>NUCLEOTIDE SEQUENCE [LARGE SCALE GENOMIC DNA]</scope>
    <source>
        <strain evidence="2 3">DSM 13279</strain>
    </source>
</reference>
<evidence type="ECO:0000256" key="1">
    <source>
        <dbReference type="SAM" id="SignalP"/>
    </source>
</evidence>
<dbReference type="OrthoDB" id="4412570at2"/>
<evidence type="ECO:0008006" key="4">
    <source>
        <dbReference type="Google" id="ProtNLM"/>
    </source>
</evidence>
<name>B6GEA8_9ACTN</name>
<reference evidence="2 3" key="2">
    <citation type="submission" date="2008-10" db="EMBL/GenBank/DDBJ databases">
        <authorList>
            <person name="Fulton L."/>
            <person name="Clifton S."/>
            <person name="Fulton B."/>
            <person name="Xu J."/>
            <person name="Minx P."/>
            <person name="Pepin K.H."/>
            <person name="Johnson M."/>
            <person name="Thiruvilangam P."/>
            <person name="Bhonagiri V."/>
            <person name="Nash W.E."/>
            <person name="Mardis E.R."/>
            <person name="Wilson R.K."/>
        </authorList>
    </citation>
    <scope>NUCLEOTIDE SEQUENCE [LARGE SCALE GENOMIC DNA]</scope>
    <source>
        <strain evidence="2 3">DSM 13279</strain>
    </source>
</reference>
<feature type="chain" id="PRO_5002845135" description="DUF2599 domain-containing protein" evidence="1">
    <location>
        <begin position="28"/>
        <end position="184"/>
    </location>
</feature>
<dbReference type="EMBL" id="ABXJ01000147">
    <property type="protein sequence ID" value="EEA89381.1"/>
    <property type="molecule type" value="Genomic_DNA"/>
</dbReference>
<protein>
    <recommendedName>
        <fullName evidence="4">DUF2599 domain-containing protein</fullName>
    </recommendedName>
</protein>
<dbReference type="HOGENOM" id="CLU_1465844_0_0_11"/>
<accession>B6GEA8</accession>
<gene>
    <name evidence="2" type="ORF">COLSTE_02445</name>
</gene>
<dbReference type="InterPro" id="IPR019719">
    <property type="entry name" value="DUF2599"/>
</dbReference>
<dbReference type="AlphaFoldDB" id="B6GEA8"/>
<dbReference type="Pfam" id="PF10783">
    <property type="entry name" value="DUF2599"/>
    <property type="match status" value="1"/>
</dbReference>
<evidence type="ECO:0000313" key="2">
    <source>
        <dbReference type="EMBL" id="EEA89381.1"/>
    </source>
</evidence>
<dbReference type="STRING" id="445975.COLSTE_02445"/>
<dbReference type="RefSeq" id="WP_006722067.1">
    <property type="nucleotide sequence ID" value="NZ_CP085935.1"/>
</dbReference>
<feature type="signal peptide" evidence="1">
    <location>
        <begin position="1"/>
        <end position="27"/>
    </location>
</feature>
<comment type="caution">
    <text evidence="2">The sequence shown here is derived from an EMBL/GenBank/DDBJ whole genome shotgun (WGS) entry which is preliminary data.</text>
</comment>
<keyword evidence="1" id="KW-0732">Signal</keyword>